<dbReference type="Pfam" id="PF13439">
    <property type="entry name" value="Glyco_transf_4"/>
    <property type="match status" value="1"/>
</dbReference>
<dbReference type="STRING" id="363754.RHSP_06086"/>
<dbReference type="SUPFAM" id="SSF53448">
    <property type="entry name" value="Nucleotide-diphospho-sugar transferases"/>
    <property type="match status" value="1"/>
</dbReference>
<evidence type="ECO:0000259" key="2">
    <source>
        <dbReference type="Pfam" id="PF13439"/>
    </source>
</evidence>
<dbReference type="PATRIC" id="fig|363754.4.peg.4882"/>
<gene>
    <name evidence="3" type="primary">expA</name>
    <name evidence="3" type="ORF">RHSP_06086</name>
</gene>
<dbReference type="Proteomes" id="UP000012429">
    <property type="component" value="Unassembled WGS sequence"/>
</dbReference>
<dbReference type="AlphaFoldDB" id="N6TZ00"/>
<protein>
    <submittedName>
        <fullName evidence="3">Glucosyll transferase family protein</fullName>
    </submittedName>
</protein>
<dbReference type="OrthoDB" id="9807414at2"/>
<reference evidence="3 4" key="1">
    <citation type="journal article" date="2012" name="BMC Genomics">
        <title>Genomic basis of broad host range and environmental adaptability of Rhizobium tropici CIAT 899 and Rhizobium sp. PRF 81 which are used in inoculants for common bean (Phaseolus vulgaris L.).</title>
        <authorList>
            <person name="Ormeno-Orrillo E."/>
            <person name="Menna P."/>
            <person name="Almeida L.G."/>
            <person name="Ollero F.J."/>
            <person name="Nicolas M.F."/>
            <person name="Pains Rodrigues E."/>
            <person name="Shigueyoshi Nakatani A."/>
            <person name="Silva Batista J.S."/>
            <person name="Oliveira Chueire L.M."/>
            <person name="Souza R.C."/>
            <person name="Ribeiro Vasconcelos A.T."/>
            <person name="Megias M."/>
            <person name="Hungria M."/>
            <person name="Martinez-Romero E."/>
        </authorList>
    </citation>
    <scope>NUCLEOTIDE SEQUENCE [LARGE SCALE GENOMIC DNA]</scope>
    <source>
        <strain evidence="3 4">PRF 81</strain>
    </source>
</reference>
<dbReference type="GO" id="GO:0016757">
    <property type="term" value="F:glycosyltransferase activity"/>
    <property type="evidence" value="ECO:0007669"/>
    <property type="project" value="UniProtKB-ARBA"/>
</dbReference>
<organism evidence="3 4">
    <name type="scientific">Rhizobium freirei PRF 81</name>
    <dbReference type="NCBI Taxonomy" id="363754"/>
    <lineage>
        <taxon>Bacteria</taxon>
        <taxon>Pseudomonadati</taxon>
        <taxon>Pseudomonadota</taxon>
        <taxon>Alphaproteobacteria</taxon>
        <taxon>Hyphomicrobiales</taxon>
        <taxon>Rhizobiaceae</taxon>
        <taxon>Rhizobium/Agrobacterium group</taxon>
        <taxon>Rhizobium</taxon>
    </lineage>
</organism>
<evidence type="ECO:0000259" key="1">
    <source>
        <dbReference type="Pfam" id="PF00535"/>
    </source>
</evidence>
<accession>N6TZ00</accession>
<dbReference type="PANTHER" id="PTHR12526:SF637">
    <property type="entry name" value="GLYCOSYLTRANSFERASE EPSF-RELATED"/>
    <property type="match status" value="1"/>
</dbReference>
<dbReference type="Gene3D" id="3.40.50.2000">
    <property type="entry name" value="Glycogen Phosphorylase B"/>
    <property type="match status" value="2"/>
</dbReference>
<dbReference type="SUPFAM" id="SSF53756">
    <property type="entry name" value="UDP-Glycosyltransferase/glycogen phosphorylase"/>
    <property type="match status" value="1"/>
</dbReference>
<dbReference type="PANTHER" id="PTHR12526">
    <property type="entry name" value="GLYCOSYLTRANSFERASE"/>
    <property type="match status" value="1"/>
</dbReference>
<dbReference type="InterPro" id="IPR029044">
    <property type="entry name" value="Nucleotide-diphossugar_trans"/>
</dbReference>
<evidence type="ECO:0000313" key="4">
    <source>
        <dbReference type="Proteomes" id="UP000012429"/>
    </source>
</evidence>
<dbReference type="InterPro" id="IPR001173">
    <property type="entry name" value="Glyco_trans_2-like"/>
</dbReference>
<dbReference type="CDD" id="cd00761">
    <property type="entry name" value="Glyco_tranf_GTA_type"/>
    <property type="match status" value="1"/>
</dbReference>
<proteinExistence type="predicted"/>
<feature type="domain" description="Glycosyltransferase subfamily 4-like N-terminal" evidence="2">
    <location>
        <begin position="504"/>
        <end position="670"/>
    </location>
</feature>
<dbReference type="Gene3D" id="3.90.550.10">
    <property type="entry name" value="Spore Coat Polysaccharide Biosynthesis Protein SpsA, Chain A"/>
    <property type="match status" value="1"/>
</dbReference>
<name>N6TZ00_9HYPH</name>
<feature type="domain" description="Glycosyltransferase 2-like" evidence="1">
    <location>
        <begin position="34"/>
        <end position="189"/>
    </location>
</feature>
<keyword evidence="4" id="KW-1185">Reference proteome</keyword>
<dbReference type="CDD" id="cd03801">
    <property type="entry name" value="GT4_PimA-like"/>
    <property type="match status" value="1"/>
</dbReference>
<dbReference type="Pfam" id="PF13692">
    <property type="entry name" value="Glyco_trans_1_4"/>
    <property type="match status" value="1"/>
</dbReference>
<comment type="caution">
    <text evidence="3">The sequence shown here is derived from an EMBL/GenBank/DDBJ whole genome shotgun (WGS) entry which is preliminary data.</text>
</comment>
<keyword evidence="3" id="KW-0808">Transferase</keyword>
<sequence>MEAIRPDAVFMLMNQITQSTEYSAPLSKRPQVAIVIPVFKHSSLALEAISSVRGAAETGDAHIVIVDDGCPYFQTLFSASLSSGGRIHYVRQVNSGLSGARNCGIDFVLENLPNCEGIFFLDADNRLSSFSVSRFTQLLIREPDYDWFYPDINMIGIPWSGDYSGRFRCITESLMNICEAGSLVRRRVFESGCRFDEKMRAGYEDWEFWISLMERGFVGANMPGSGFLYRKRAESMLADSARRNDEIMEYIETKHWWMRDLPTLVRLEHFEAPRYAVICSDSSTVLLGSDPMAFREISSETYSDALHLSQGRPNWATAGAIIVYASKALLHQLRDAGLLQSIFWRGEVELTQANFVSVEIVEGDGEYYRQGRSANISLSDMLIINVETMRSVFADSKTDWIEKLAFQPDEIGCVGLKIEVPTLQVPNEAFRYQRQELVHWVRREKLKGIPPLWSGRPQNKHEGTPDLSLTATKLQAKFQSGVLPCRMKDQTKWSVAMILPIMEFGGVEKVALRVACELRRNGFRVDLVMFGNSRAHNYEAFSDAYDQIYILDHISQAYGGSVYEGTYLPSNLSISNPEIENLLRAYDVVINSHAAGSLYSFANLRRSGVVTVDYLHLIEFTRRGRGTGHPVIGLAFEHSIDIMACCSDQMAHQLAALGVPREKIIAVPNGPGAFISSADTEEAARMRDGALRPRLNVLYFGRLDVQKGLDRLSQIAQALNVEGDMFDLRIIGDRVVDSETLEDFALQSEPAIYDEAEIAATYRWADVIIMPSRFEGLPLTVIEAMMLGAVPIVTDVGALAELISDGENGYLIQGMDVVSQMIDRLRHLARNPHELKRLRHNARETAEVRDWATTTAPLIQKISLLLKQRDAKRSFSPTFGIFESRSSLKSKLQGVA</sequence>
<dbReference type="Pfam" id="PF00535">
    <property type="entry name" value="Glycos_transf_2"/>
    <property type="match status" value="1"/>
</dbReference>
<dbReference type="InterPro" id="IPR028098">
    <property type="entry name" value="Glyco_trans_4-like_N"/>
</dbReference>
<evidence type="ECO:0000313" key="3">
    <source>
        <dbReference type="EMBL" id="ENN85619.1"/>
    </source>
</evidence>
<dbReference type="EMBL" id="AQHN01000083">
    <property type="protein sequence ID" value="ENN85619.1"/>
    <property type="molecule type" value="Genomic_DNA"/>
</dbReference>